<proteinExistence type="predicted"/>
<dbReference type="PANTHER" id="PTHR46890:SF1">
    <property type="entry name" value="REVERSE TRANSCRIPTASE DOMAIN-CONTAINING PROTEIN"/>
    <property type="match status" value="1"/>
</dbReference>
<accession>A0A438IMS7</accession>
<dbReference type="PANTHER" id="PTHR46890">
    <property type="entry name" value="NON-LTR RETROLELEMENT REVERSE TRANSCRIPTASE-LIKE PROTEIN-RELATED"/>
    <property type="match status" value="1"/>
</dbReference>
<dbReference type="InterPro" id="IPR052343">
    <property type="entry name" value="Retrotransposon-Effector_Assoc"/>
</dbReference>
<evidence type="ECO:0000313" key="1">
    <source>
        <dbReference type="EMBL" id="RVW98006.1"/>
    </source>
</evidence>
<dbReference type="EMBL" id="QGNW01000096">
    <property type="protein sequence ID" value="RVW98006.1"/>
    <property type="molecule type" value="Genomic_DNA"/>
</dbReference>
<reference evidence="1 2" key="1">
    <citation type="journal article" date="2018" name="PLoS Genet.">
        <title>Population sequencing reveals clonal diversity and ancestral inbreeding in the grapevine cultivar Chardonnay.</title>
        <authorList>
            <person name="Roach M.J."/>
            <person name="Johnson D.L."/>
            <person name="Bohlmann J."/>
            <person name="van Vuuren H.J."/>
            <person name="Jones S.J."/>
            <person name="Pretorius I.S."/>
            <person name="Schmidt S.A."/>
            <person name="Borneman A.R."/>
        </authorList>
    </citation>
    <scope>NUCLEOTIDE SEQUENCE [LARGE SCALE GENOMIC DNA]</scope>
    <source>
        <strain evidence="2">cv. Chardonnay</strain>
        <tissue evidence="1">Leaf</tissue>
    </source>
</reference>
<organism evidence="1 2">
    <name type="scientific">Vitis vinifera</name>
    <name type="common">Grape</name>
    <dbReference type="NCBI Taxonomy" id="29760"/>
    <lineage>
        <taxon>Eukaryota</taxon>
        <taxon>Viridiplantae</taxon>
        <taxon>Streptophyta</taxon>
        <taxon>Embryophyta</taxon>
        <taxon>Tracheophyta</taxon>
        <taxon>Spermatophyta</taxon>
        <taxon>Magnoliopsida</taxon>
        <taxon>eudicotyledons</taxon>
        <taxon>Gunneridae</taxon>
        <taxon>Pentapetalae</taxon>
        <taxon>rosids</taxon>
        <taxon>Vitales</taxon>
        <taxon>Vitaceae</taxon>
        <taxon>Viteae</taxon>
        <taxon>Vitis</taxon>
    </lineage>
</organism>
<evidence type="ECO:0000313" key="2">
    <source>
        <dbReference type="Proteomes" id="UP000288805"/>
    </source>
</evidence>
<dbReference type="Proteomes" id="UP000288805">
    <property type="component" value="Unassembled WGS sequence"/>
</dbReference>
<gene>
    <name evidence="1" type="ORF">CK203_028993</name>
</gene>
<comment type="caution">
    <text evidence="1">The sequence shown here is derived from an EMBL/GenBank/DDBJ whole genome shotgun (WGS) entry which is preliminary data.</text>
</comment>
<dbReference type="AlphaFoldDB" id="A0A438IMS7"/>
<protein>
    <submittedName>
        <fullName evidence="1">Uncharacterized protein</fullName>
    </submittedName>
</protein>
<name>A0A438IMS7_VITVI</name>
<sequence length="149" mass="16666">MVNGTPSSFFQSSKGLRQGDPLSPYLFILAMETLSHILSKVKEGGYIDGFLVRGRNGLGVEVFMWFEALSSLKINLEKSELIPVGDIPNLEELAGLLGCRVDAFPTTCLDLHWVPPITLVLFGKGWKNVFRNDLFCGRDIIFQKGKYRL</sequence>